<evidence type="ECO:0000259" key="4">
    <source>
        <dbReference type="Pfam" id="PF01048"/>
    </source>
</evidence>
<dbReference type="EMBL" id="JAVDQA010000007">
    <property type="protein sequence ID" value="MDR6301617.1"/>
    <property type="molecule type" value="Genomic_DNA"/>
</dbReference>
<dbReference type="PANTHER" id="PTHR43691">
    <property type="entry name" value="URIDINE PHOSPHORYLASE"/>
    <property type="match status" value="1"/>
</dbReference>
<comment type="caution">
    <text evidence="5">The sequence shown here is derived from an EMBL/GenBank/DDBJ whole genome shotgun (WGS) entry which is preliminary data.</text>
</comment>
<dbReference type="CDD" id="cd00436">
    <property type="entry name" value="UP_TbUP-like"/>
    <property type="match status" value="1"/>
</dbReference>
<evidence type="ECO:0000256" key="2">
    <source>
        <dbReference type="ARBA" id="ARBA00021980"/>
    </source>
</evidence>
<keyword evidence="6" id="KW-1185">Reference proteome</keyword>
<feature type="domain" description="Nucleoside phosphorylase" evidence="4">
    <location>
        <begin position="30"/>
        <end position="268"/>
    </location>
</feature>
<evidence type="ECO:0000313" key="6">
    <source>
        <dbReference type="Proteomes" id="UP001257659"/>
    </source>
</evidence>
<dbReference type="GO" id="GO:0004850">
    <property type="term" value="F:uridine phosphorylase activity"/>
    <property type="evidence" value="ECO:0007669"/>
    <property type="project" value="UniProtKB-EC"/>
</dbReference>
<organism evidence="5 6">
    <name type="scientific">Mesonia maritima</name>
    <dbReference type="NCBI Taxonomy" id="1793873"/>
    <lineage>
        <taxon>Bacteria</taxon>
        <taxon>Pseudomonadati</taxon>
        <taxon>Bacteroidota</taxon>
        <taxon>Flavobacteriia</taxon>
        <taxon>Flavobacteriales</taxon>
        <taxon>Flavobacteriaceae</taxon>
        <taxon>Mesonia</taxon>
    </lineage>
</organism>
<dbReference type="InterPro" id="IPR035994">
    <property type="entry name" value="Nucleoside_phosphorylase_sf"/>
</dbReference>
<name>A0ABU1K986_9FLAO</name>
<reference evidence="5 6" key="1">
    <citation type="submission" date="2023-07" db="EMBL/GenBank/DDBJ databases">
        <title>Genomic Encyclopedia of Type Strains, Phase IV (KMG-IV): sequencing the most valuable type-strain genomes for metagenomic binning, comparative biology and taxonomic classification.</title>
        <authorList>
            <person name="Goeker M."/>
        </authorList>
    </citation>
    <scope>NUCLEOTIDE SEQUENCE [LARGE SCALE GENOMIC DNA]</scope>
    <source>
        <strain evidence="5 6">DSM 102814</strain>
    </source>
</reference>
<gene>
    <name evidence="5" type="ORF">GGR31_002287</name>
</gene>
<keyword evidence="5" id="KW-0328">Glycosyltransferase</keyword>
<dbReference type="Gene3D" id="3.40.50.1580">
    <property type="entry name" value="Nucleoside phosphorylase domain"/>
    <property type="match status" value="1"/>
</dbReference>
<dbReference type="SUPFAM" id="SSF53167">
    <property type="entry name" value="Purine and uridine phosphorylases"/>
    <property type="match status" value="1"/>
</dbReference>
<proteinExistence type="predicted"/>
<dbReference type="Pfam" id="PF01048">
    <property type="entry name" value="PNP_UDP_1"/>
    <property type="match status" value="1"/>
</dbReference>
<accession>A0ABU1K986</accession>
<evidence type="ECO:0000256" key="3">
    <source>
        <dbReference type="ARBA" id="ARBA00048447"/>
    </source>
</evidence>
<sequence>MKIKESELILNPDGSVYHLQLHPENIAETIITVGDPDRVSTVTNFFESIEFSTQKREFHTQTGYYKNKRITVISTGIGTDNIDIVLNELDALANIDLKTRTVKNELSSLDIIRIGTSGSLQENIPVDSFVASKKAVGFDSLLHYYKSEKFQDNEFSSAIHNHLSNERLAKPYVINSDDNLFDLFSNNEKIHAGITATNVGFYAPQGRVLRVKLSDEKFVDKLQSFNYQNQQITNLEMETSGIYGLSKIFGHRALSLNAIIANRATGEFSKKGKELIEELIELTLNKLV</sequence>
<dbReference type="InterPro" id="IPR000845">
    <property type="entry name" value="Nucleoside_phosphorylase_d"/>
</dbReference>
<evidence type="ECO:0000313" key="5">
    <source>
        <dbReference type="EMBL" id="MDR6301617.1"/>
    </source>
</evidence>
<protein>
    <recommendedName>
        <fullName evidence="2">Uridine phosphorylase</fullName>
        <ecNumber evidence="1">2.4.2.3</ecNumber>
    </recommendedName>
</protein>
<evidence type="ECO:0000256" key="1">
    <source>
        <dbReference type="ARBA" id="ARBA00011888"/>
    </source>
</evidence>
<dbReference type="RefSeq" id="WP_309729193.1">
    <property type="nucleotide sequence ID" value="NZ_JAVDQA010000007.1"/>
</dbReference>
<keyword evidence="5" id="KW-0808">Transferase</keyword>
<dbReference type="Proteomes" id="UP001257659">
    <property type="component" value="Unassembled WGS sequence"/>
</dbReference>
<dbReference type="PANTHER" id="PTHR43691:SF11">
    <property type="entry name" value="FI09636P-RELATED"/>
    <property type="match status" value="1"/>
</dbReference>
<dbReference type="EC" id="2.4.2.3" evidence="1"/>
<comment type="catalytic activity">
    <reaction evidence="3">
        <text>uridine + phosphate = alpha-D-ribose 1-phosphate + uracil</text>
        <dbReference type="Rhea" id="RHEA:24388"/>
        <dbReference type="ChEBI" id="CHEBI:16704"/>
        <dbReference type="ChEBI" id="CHEBI:17568"/>
        <dbReference type="ChEBI" id="CHEBI:43474"/>
        <dbReference type="ChEBI" id="CHEBI:57720"/>
        <dbReference type="EC" id="2.4.2.3"/>
    </reaction>
</comment>